<comment type="caution">
    <text evidence="1">The sequence shown here is derived from an EMBL/GenBank/DDBJ whole genome shotgun (WGS) entry which is preliminary data.</text>
</comment>
<keyword evidence="2" id="KW-1185">Reference proteome</keyword>
<protein>
    <submittedName>
        <fullName evidence="1">Uncharacterized protein</fullName>
    </submittedName>
</protein>
<evidence type="ECO:0000313" key="1">
    <source>
        <dbReference type="EMBL" id="GLQ35162.1"/>
    </source>
</evidence>
<name>A0ABQ5VVF2_9RHOB</name>
<accession>A0ABQ5VVF2</accession>
<evidence type="ECO:0000313" key="2">
    <source>
        <dbReference type="Proteomes" id="UP001156694"/>
    </source>
</evidence>
<proteinExistence type="predicted"/>
<organism evidence="1 2">
    <name type="scientific">Amylibacter marinus</name>
    <dbReference type="NCBI Taxonomy" id="1475483"/>
    <lineage>
        <taxon>Bacteria</taxon>
        <taxon>Pseudomonadati</taxon>
        <taxon>Pseudomonadota</taxon>
        <taxon>Alphaproteobacteria</taxon>
        <taxon>Rhodobacterales</taxon>
        <taxon>Paracoccaceae</taxon>
        <taxon>Amylibacter</taxon>
    </lineage>
</organism>
<dbReference type="EMBL" id="BSNN01000004">
    <property type="protein sequence ID" value="GLQ35162.1"/>
    <property type="molecule type" value="Genomic_DNA"/>
</dbReference>
<reference evidence="2" key="1">
    <citation type="journal article" date="2019" name="Int. J. Syst. Evol. Microbiol.">
        <title>The Global Catalogue of Microorganisms (GCM) 10K type strain sequencing project: providing services to taxonomists for standard genome sequencing and annotation.</title>
        <authorList>
            <consortium name="The Broad Institute Genomics Platform"/>
            <consortium name="The Broad Institute Genome Sequencing Center for Infectious Disease"/>
            <person name="Wu L."/>
            <person name="Ma J."/>
        </authorList>
    </citation>
    <scope>NUCLEOTIDE SEQUENCE [LARGE SCALE GENOMIC DNA]</scope>
    <source>
        <strain evidence="2">NBRC 110140</strain>
    </source>
</reference>
<dbReference type="Proteomes" id="UP001156694">
    <property type="component" value="Unassembled WGS sequence"/>
</dbReference>
<gene>
    <name evidence="1" type="ORF">GCM10007939_14450</name>
</gene>
<sequence length="64" mass="6842">MVNKGSLSAAADTKILAQPAVSHQLKRLCIEPDGDLSTQPYRLQYITVGAGMVAKTEQVIEATI</sequence>